<gene>
    <name evidence="4" type="ORF">RAK27_10885</name>
</gene>
<name>A0AAW9K4P9_CARML</name>
<dbReference type="InterPro" id="IPR009459">
    <property type="entry name" value="MucBP_dom"/>
</dbReference>
<dbReference type="AlphaFoldDB" id="A0AAW9K4P9"/>
<dbReference type="Gene3D" id="3.10.20.320">
    <property type="entry name" value="Putative peptidoglycan bound protein (lpxtg motif)"/>
    <property type="match status" value="1"/>
</dbReference>
<sequence length="752" mass="83277">MRLITHKKVTFLTIVVLILQIVLVLESVVYSETDSSEQSLDEVENTQVLNQMNPFNFEDQAFHQAQNIEEIQGFSFVAKTFTTTVNQPTILQFTSKFAANQVLVRIPPEGKIVEEQLDQVTSVAHSHGEYWNLHTSGEQTTFNLPVIFSIAGSYFLTVDNDADHFYLEVEEPMEKKIENPTETPSEEELSVAIEQEELSTEKGNQELQPVIAQEEYLSVSEELKIAEDERILEKITDVNNRSSVTVRNWSDFRSAWNNSSRTEIVVPQHIEYSTSWLTGNLNSRSTNLVVRSDNHASIGFRLTTDAENFKITGNATVTFSNIFLYHYGMASIEQSGSGKLIVTQNTIVNFTSRSSPPVRAQNVLIENGSSIQGVALASGGTLEIFSNNSTSRTGIDSTGLETAGSSNIYIRGNNLLLFQSNSNRQTWDTVDLHLSGVNGSVINSAVTMPDDFSLRYPSAGLRNYSRILLNARGETGWVDPPIPTGEVTIQYQDTEGNTLAESESLSGPIGEAYSSTPKDIQGYTLTEAPENSTGIFTTLPITVTYVYEEEETIFPVDPLDPGTNVNPENPPVLPEDQGRLSIDFASQFDFGSQHISVKEKNYYAQPQRLLNEDGTVNEQEKRPNYVQISDRRSETDRNGWQFSVTQNKQFSTENGKELSGARMRLTNQQLATAQGGTPPSLQQTEPLELVPGTKRVLLMAQGNEGTGTWIYRFGDANTAGNSIVLDVPKGANPEAKGYSTTFNWELSAVPGN</sequence>
<dbReference type="Pfam" id="PF13731">
    <property type="entry name" value="WxL"/>
    <property type="match status" value="1"/>
</dbReference>
<feature type="domain" description="WxL" evidence="3">
    <location>
        <begin position="549"/>
        <end position="750"/>
    </location>
</feature>
<keyword evidence="1" id="KW-0677">Repeat</keyword>
<dbReference type="Proteomes" id="UP001290462">
    <property type="component" value="Unassembled WGS sequence"/>
</dbReference>
<protein>
    <submittedName>
        <fullName evidence="4">WxL domain-containing protein</fullName>
    </submittedName>
</protein>
<dbReference type="Pfam" id="PF20585">
    <property type="entry name" value="Pectate_lyase_5"/>
    <property type="match status" value="1"/>
</dbReference>
<proteinExistence type="predicted"/>
<feature type="domain" description="MucBP" evidence="2">
    <location>
        <begin position="487"/>
        <end position="548"/>
    </location>
</feature>
<dbReference type="RefSeq" id="WP_322809072.1">
    <property type="nucleotide sequence ID" value="NZ_JAVBVO010000003.1"/>
</dbReference>
<evidence type="ECO:0000256" key="1">
    <source>
        <dbReference type="ARBA" id="ARBA00022737"/>
    </source>
</evidence>
<evidence type="ECO:0000259" key="2">
    <source>
        <dbReference type="Pfam" id="PF06458"/>
    </source>
</evidence>
<dbReference type="InterPro" id="IPR027994">
    <property type="entry name" value="WxL_dom"/>
</dbReference>
<dbReference type="Pfam" id="PF06458">
    <property type="entry name" value="MucBP"/>
    <property type="match status" value="1"/>
</dbReference>
<organism evidence="4 5">
    <name type="scientific">Carnobacterium maltaromaticum</name>
    <name type="common">Carnobacterium piscicola</name>
    <dbReference type="NCBI Taxonomy" id="2751"/>
    <lineage>
        <taxon>Bacteria</taxon>
        <taxon>Bacillati</taxon>
        <taxon>Bacillota</taxon>
        <taxon>Bacilli</taxon>
        <taxon>Lactobacillales</taxon>
        <taxon>Carnobacteriaceae</taxon>
        <taxon>Carnobacterium</taxon>
    </lineage>
</organism>
<comment type="caution">
    <text evidence="4">The sequence shown here is derived from an EMBL/GenBank/DDBJ whole genome shotgun (WGS) entry which is preliminary data.</text>
</comment>
<evidence type="ECO:0000313" key="5">
    <source>
        <dbReference type="Proteomes" id="UP001290462"/>
    </source>
</evidence>
<evidence type="ECO:0000259" key="3">
    <source>
        <dbReference type="Pfam" id="PF13731"/>
    </source>
</evidence>
<dbReference type="InterPro" id="IPR046776">
    <property type="entry name" value="Pectate_lyase_5"/>
</dbReference>
<evidence type="ECO:0000313" key="4">
    <source>
        <dbReference type="EMBL" id="MDZ5759164.1"/>
    </source>
</evidence>
<reference evidence="4" key="1">
    <citation type="submission" date="2023-08" db="EMBL/GenBank/DDBJ databases">
        <title>Genomic characterization of piscicolin 126 produced by Carnobacterium maltaromaticum CM22 strain isolated from salmon (Salmo salar).</title>
        <authorList>
            <person name="Gonzalez-Gragera E."/>
            <person name="Garcia-Lopez J.D."/>
            <person name="Teso-Perez C."/>
            <person name="Gimenez-Hernandez I."/>
            <person name="Peralta-Sanchez J.M."/>
            <person name="Valdivia E."/>
            <person name="Montalban-Lopez M."/>
            <person name="Martin-Platero A.M."/>
            <person name="Banos A."/>
            <person name="Martinez-Bueno M."/>
        </authorList>
    </citation>
    <scope>NUCLEOTIDE SEQUENCE</scope>
    <source>
        <strain evidence="4">CM22</strain>
    </source>
</reference>
<accession>A0AAW9K4P9</accession>
<dbReference type="EMBL" id="JAVBVO010000003">
    <property type="protein sequence ID" value="MDZ5759164.1"/>
    <property type="molecule type" value="Genomic_DNA"/>
</dbReference>